<evidence type="ECO:0000313" key="4">
    <source>
        <dbReference type="EMBL" id="KAJ3614071.1"/>
    </source>
</evidence>
<evidence type="ECO:0000313" key="5">
    <source>
        <dbReference type="Proteomes" id="UP001148018"/>
    </source>
</evidence>
<gene>
    <name evidence="4" type="ORF">NHX12_017648</name>
</gene>
<dbReference type="PROSITE" id="PS50912">
    <property type="entry name" value="EAR"/>
    <property type="match status" value="5"/>
</dbReference>
<organism evidence="4 5">
    <name type="scientific">Muraenolepis orangiensis</name>
    <name type="common">Patagonian moray cod</name>
    <dbReference type="NCBI Taxonomy" id="630683"/>
    <lineage>
        <taxon>Eukaryota</taxon>
        <taxon>Metazoa</taxon>
        <taxon>Chordata</taxon>
        <taxon>Craniata</taxon>
        <taxon>Vertebrata</taxon>
        <taxon>Euteleostomi</taxon>
        <taxon>Actinopterygii</taxon>
        <taxon>Neopterygii</taxon>
        <taxon>Teleostei</taxon>
        <taxon>Neoteleostei</taxon>
        <taxon>Acanthomorphata</taxon>
        <taxon>Zeiogadaria</taxon>
        <taxon>Gadariae</taxon>
        <taxon>Gadiformes</taxon>
        <taxon>Muraenolepidoidei</taxon>
        <taxon>Muraenolepididae</taxon>
        <taxon>Muraenolepis</taxon>
    </lineage>
</organism>
<accession>A0A9Q0EYC0</accession>
<evidence type="ECO:0000256" key="1">
    <source>
        <dbReference type="ARBA" id="ARBA00022729"/>
    </source>
</evidence>
<dbReference type="GO" id="GO:1904862">
    <property type="term" value="P:inhibitory synapse assembly"/>
    <property type="evidence" value="ECO:0007669"/>
    <property type="project" value="TreeGrafter"/>
</dbReference>
<sequence length="422" mass="47638">MFYVDFVRHQTINVQAVSADVFSVKEDIYVAMASPGSDSCVVMEWDHIEMNFRKFDNIPGESVAGCKSVVIRDHVLLLVARRLGGSHLYRFDKAQNRFVPFQTLLEEDEGLEGRLKGSPQSPPNVSQEPADIEVFRLDGDWYLALVLDGTYSTVLYKWTQGLQITNKTTNQTTRAGESRLFSFLPYQSLSGGTEGEEEGSQWSRTTDIEFVSRDDGEAGSIHYLVVSGRSRATPALYLWSRTTRRFQPHGKIPASSTEDQVLGVKAFCPPADEGSRDTYLALACYIGDSRVLRWTTTTAGKQPQFTEVQVLPSRGAMVLQPFVVMEDQGRQDQQGQGDQYLALGSDFSFTRIYRWDSESRRFARHREVYVQSPRSFSPVVDSDLVGDRNPGDRDRRRRSFVFSCSLRGKSTVFEHLVVDLSL</sequence>
<dbReference type="AlphaFoldDB" id="A0A9Q0EYC0"/>
<keyword evidence="1" id="KW-0732">Signal</keyword>
<reference evidence="4" key="1">
    <citation type="submission" date="2022-07" db="EMBL/GenBank/DDBJ databases">
        <title>Chromosome-level genome of Muraenolepis orangiensis.</title>
        <authorList>
            <person name="Kim J."/>
        </authorList>
    </citation>
    <scope>NUCLEOTIDE SEQUENCE</scope>
    <source>
        <strain evidence="4">KU_S4_2022</strain>
        <tissue evidence="4">Muscle</tissue>
    </source>
</reference>
<dbReference type="GO" id="GO:0005615">
    <property type="term" value="C:extracellular space"/>
    <property type="evidence" value="ECO:0007669"/>
    <property type="project" value="TreeGrafter"/>
</dbReference>
<dbReference type="InterPro" id="IPR051295">
    <property type="entry name" value="LGI_related"/>
</dbReference>
<comment type="caution">
    <text evidence="4">The sequence shown here is derived from an EMBL/GenBank/DDBJ whole genome shotgun (WGS) entry which is preliminary data.</text>
</comment>
<dbReference type="EMBL" id="JANIIK010000034">
    <property type="protein sequence ID" value="KAJ3614071.1"/>
    <property type="molecule type" value="Genomic_DNA"/>
</dbReference>
<dbReference type="InterPro" id="IPR005492">
    <property type="entry name" value="EPTP"/>
</dbReference>
<dbReference type="Pfam" id="PF03736">
    <property type="entry name" value="EPTP"/>
    <property type="match status" value="2"/>
</dbReference>
<keyword evidence="2" id="KW-0677">Repeat</keyword>
<dbReference type="InterPro" id="IPR009039">
    <property type="entry name" value="EAR"/>
</dbReference>
<keyword evidence="3" id="KW-0325">Glycoprotein</keyword>
<keyword evidence="5" id="KW-1185">Reference proteome</keyword>
<dbReference type="PANTHER" id="PTHR24367:SF21">
    <property type="entry name" value="LEUCINE-RICH REPEAT LGI FAMILY MEMBER 2"/>
    <property type="match status" value="1"/>
</dbReference>
<dbReference type="PANTHER" id="PTHR24367">
    <property type="entry name" value="LEUCINE-RICH REPEAT-CONTAINING PROTEIN"/>
    <property type="match status" value="1"/>
</dbReference>
<proteinExistence type="predicted"/>
<name>A0A9Q0EYC0_9TELE</name>
<dbReference type="Proteomes" id="UP001148018">
    <property type="component" value="Unassembled WGS sequence"/>
</dbReference>
<evidence type="ECO:0000256" key="2">
    <source>
        <dbReference type="ARBA" id="ARBA00022737"/>
    </source>
</evidence>
<evidence type="ECO:0000256" key="3">
    <source>
        <dbReference type="ARBA" id="ARBA00023180"/>
    </source>
</evidence>
<protein>
    <submittedName>
        <fullName evidence="4">Uncharacterized protein</fullName>
    </submittedName>
</protein>